<dbReference type="Proteomes" id="UP001596297">
    <property type="component" value="Unassembled WGS sequence"/>
</dbReference>
<dbReference type="RefSeq" id="WP_380083492.1">
    <property type="nucleotide sequence ID" value="NZ_JBHSWD010000001.1"/>
</dbReference>
<name>A0ABW1YG95_9DEIO</name>
<evidence type="ECO:0008006" key="4">
    <source>
        <dbReference type="Google" id="ProtNLM"/>
    </source>
</evidence>
<dbReference type="InterPro" id="IPR036019">
    <property type="entry name" value="MscL_channel"/>
</dbReference>
<evidence type="ECO:0000313" key="2">
    <source>
        <dbReference type="EMBL" id="MFC6592463.1"/>
    </source>
</evidence>
<feature type="transmembrane region" description="Helical" evidence="1">
    <location>
        <begin position="120"/>
        <end position="144"/>
    </location>
</feature>
<keyword evidence="1" id="KW-1133">Transmembrane helix</keyword>
<protein>
    <recommendedName>
        <fullName evidence="4">DUF4145 domain-containing protein</fullName>
    </recommendedName>
</protein>
<keyword evidence="1" id="KW-0812">Transmembrane</keyword>
<feature type="transmembrane region" description="Helical" evidence="1">
    <location>
        <begin position="156"/>
        <end position="186"/>
    </location>
</feature>
<accession>A0ABW1YG95</accession>
<sequence>MSDSVRLVRDRAVEIERLLTELGGVGTGLGEKYRSLDLPEDLQRELRQVNHLRNTVMHDGIDLSAGDLARFEALSERSLIALRARVAAREASAVNSATQAPAKTWKANKNDGDWVDKGHWALGMLGAVVTVVVGLVSAFAGPLIEYVGNLIPVIGFPIALIGSLLSLICEFLIVAGIAWALVLIYLRVQREMDRKKLWQRGQEKRS</sequence>
<dbReference type="EMBL" id="JBHSWD010000001">
    <property type="protein sequence ID" value="MFC6592463.1"/>
    <property type="molecule type" value="Genomic_DNA"/>
</dbReference>
<comment type="caution">
    <text evidence="2">The sequence shown here is derived from an EMBL/GenBank/DDBJ whole genome shotgun (WGS) entry which is preliminary data.</text>
</comment>
<keyword evidence="3" id="KW-1185">Reference proteome</keyword>
<reference evidence="3" key="1">
    <citation type="journal article" date="2019" name="Int. J. Syst. Evol. Microbiol.">
        <title>The Global Catalogue of Microorganisms (GCM) 10K type strain sequencing project: providing services to taxonomists for standard genome sequencing and annotation.</title>
        <authorList>
            <consortium name="The Broad Institute Genomics Platform"/>
            <consortium name="The Broad Institute Genome Sequencing Center for Infectious Disease"/>
            <person name="Wu L."/>
            <person name="Ma J."/>
        </authorList>
    </citation>
    <scope>NUCLEOTIDE SEQUENCE [LARGE SCALE GENOMIC DNA]</scope>
    <source>
        <strain evidence="3">CGMCC 1.15772</strain>
    </source>
</reference>
<evidence type="ECO:0000256" key="1">
    <source>
        <dbReference type="SAM" id="Phobius"/>
    </source>
</evidence>
<gene>
    <name evidence="2" type="ORF">ACFP81_10970</name>
</gene>
<evidence type="ECO:0000313" key="3">
    <source>
        <dbReference type="Proteomes" id="UP001596297"/>
    </source>
</evidence>
<dbReference type="SUPFAM" id="SSF81330">
    <property type="entry name" value="Gated mechanosensitive channel"/>
    <property type="match status" value="1"/>
</dbReference>
<organism evidence="2 3">
    <name type="scientific">Deinococcus lacus</name>
    <dbReference type="NCBI Taxonomy" id="392561"/>
    <lineage>
        <taxon>Bacteria</taxon>
        <taxon>Thermotogati</taxon>
        <taxon>Deinococcota</taxon>
        <taxon>Deinococci</taxon>
        <taxon>Deinococcales</taxon>
        <taxon>Deinococcaceae</taxon>
        <taxon>Deinococcus</taxon>
    </lineage>
</organism>
<proteinExistence type="predicted"/>
<keyword evidence="1" id="KW-0472">Membrane</keyword>